<feature type="domain" description="VWFA" evidence="18">
    <location>
        <begin position="171"/>
        <end position="345"/>
    </location>
</feature>
<dbReference type="Pfam" id="PF00092">
    <property type="entry name" value="VWA"/>
    <property type="match status" value="1"/>
</dbReference>
<keyword evidence="9 16" id="KW-1133">Transmembrane helix</keyword>
<dbReference type="PROSITE" id="PS50234">
    <property type="entry name" value="VWFA"/>
    <property type="match status" value="1"/>
</dbReference>
<keyword evidence="14" id="KW-0325">Glycoprotein</keyword>
<feature type="signal peptide" evidence="16">
    <location>
        <begin position="1"/>
        <end position="16"/>
    </location>
</feature>
<dbReference type="Gene3D" id="3.40.50.410">
    <property type="entry name" value="von Willebrand factor, type A domain"/>
    <property type="match status" value="1"/>
</dbReference>
<feature type="repeat" description="FG-GAP" evidence="15">
    <location>
        <begin position="521"/>
        <end position="583"/>
    </location>
</feature>
<dbReference type="SUPFAM" id="SSF53300">
    <property type="entry name" value="vWA-like"/>
    <property type="match status" value="1"/>
</dbReference>
<dbReference type="GO" id="GO:0008305">
    <property type="term" value="C:integrin complex"/>
    <property type="evidence" value="ECO:0007669"/>
    <property type="project" value="InterPro"/>
</dbReference>
<evidence type="ECO:0000313" key="19">
    <source>
        <dbReference type="EMBL" id="KAK6295925.1"/>
    </source>
</evidence>
<dbReference type="GO" id="GO:0005178">
    <property type="term" value="F:integrin binding"/>
    <property type="evidence" value="ECO:0007669"/>
    <property type="project" value="TreeGrafter"/>
</dbReference>
<dbReference type="InterPro" id="IPR032695">
    <property type="entry name" value="Integrin_dom_sf"/>
</dbReference>
<evidence type="ECO:0000256" key="5">
    <source>
        <dbReference type="ARBA" id="ARBA00022729"/>
    </source>
</evidence>
<dbReference type="PRINTS" id="PR00453">
    <property type="entry name" value="VWFADOMAIN"/>
</dbReference>
<dbReference type="InterPro" id="IPR013519">
    <property type="entry name" value="Int_alpha_beta-p"/>
</dbReference>
<dbReference type="PROSITE" id="PS51470">
    <property type="entry name" value="FG_GAP"/>
    <property type="match status" value="2"/>
</dbReference>
<keyword evidence="11 16" id="KW-0472">Membrane</keyword>
<keyword evidence="6" id="KW-0677">Repeat</keyword>
<evidence type="ECO:0000313" key="20">
    <source>
        <dbReference type="Proteomes" id="UP001356427"/>
    </source>
</evidence>
<dbReference type="Gene3D" id="2.60.40.1460">
    <property type="entry name" value="Integrin domains. Chain A, domain 2"/>
    <property type="match status" value="1"/>
</dbReference>
<evidence type="ECO:0000256" key="3">
    <source>
        <dbReference type="ARBA" id="ARBA00022692"/>
    </source>
</evidence>
<dbReference type="GO" id="GO:0098609">
    <property type="term" value="P:cell-cell adhesion"/>
    <property type="evidence" value="ECO:0007669"/>
    <property type="project" value="TreeGrafter"/>
</dbReference>
<feature type="compositionally biased region" description="Low complexity" evidence="17">
    <location>
        <begin position="144"/>
        <end position="159"/>
    </location>
</feature>
<feature type="transmembrane region" description="Helical" evidence="16">
    <location>
        <begin position="1068"/>
        <end position="1090"/>
    </location>
</feature>
<dbReference type="InterPro" id="IPR013517">
    <property type="entry name" value="FG-GAP"/>
</dbReference>
<dbReference type="SMART" id="SM00191">
    <property type="entry name" value="Int_alpha"/>
    <property type="match status" value="3"/>
</dbReference>
<dbReference type="SMART" id="SM00327">
    <property type="entry name" value="VWA"/>
    <property type="match status" value="1"/>
</dbReference>
<keyword evidence="5 16" id="KW-0732">Signal</keyword>
<evidence type="ECO:0000256" key="11">
    <source>
        <dbReference type="ARBA" id="ARBA00023136"/>
    </source>
</evidence>
<evidence type="ECO:0000256" key="13">
    <source>
        <dbReference type="ARBA" id="ARBA00023170"/>
    </source>
</evidence>
<evidence type="ECO:0000256" key="4">
    <source>
        <dbReference type="ARBA" id="ARBA00022723"/>
    </source>
</evidence>
<reference evidence="19 20" key="1">
    <citation type="submission" date="2021-04" db="EMBL/GenBank/DDBJ databases">
        <authorList>
            <person name="De Guttry C."/>
            <person name="Zahm M."/>
            <person name="Klopp C."/>
            <person name="Cabau C."/>
            <person name="Louis A."/>
            <person name="Berthelot C."/>
            <person name="Parey E."/>
            <person name="Roest Crollius H."/>
            <person name="Montfort J."/>
            <person name="Robinson-Rechavi M."/>
            <person name="Bucao C."/>
            <person name="Bouchez O."/>
            <person name="Gislard M."/>
            <person name="Lluch J."/>
            <person name="Milhes M."/>
            <person name="Lampietro C."/>
            <person name="Lopez Roques C."/>
            <person name="Donnadieu C."/>
            <person name="Braasch I."/>
            <person name="Desvignes T."/>
            <person name="Postlethwait J."/>
            <person name="Bobe J."/>
            <person name="Wedekind C."/>
            <person name="Guiguen Y."/>
        </authorList>
    </citation>
    <scope>NUCLEOTIDE SEQUENCE [LARGE SCALE GENOMIC DNA]</scope>
    <source>
        <strain evidence="19">Cs_M1</strain>
        <tissue evidence="19">Blood</tissue>
    </source>
</reference>
<dbReference type="Pfam" id="PF01839">
    <property type="entry name" value="FG-GAP"/>
    <property type="match status" value="2"/>
</dbReference>
<evidence type="ECO:0000256" key="17">
    <source>
        <dbReference type="SAM" id="MobiDB-lite"/>
    </source>
</evidence>
<comment type="subcellular location">
    <subcellularLocation>
        <location evidence="1 16">Membrane</location>
        <topology evidence="1 16">Single-pass type I membrane protein</topology>
    </subcellularLocation>
</comment>
<feature type="region of interest" description="Disordered" evidence="17">
    <location>
        <begin position="143"/>
        <end position="170"/>
    </location>
</feature>
<dbReference type="Gene3D" id="2.60.40.1510">
    <property type="entry name" value="ntegrin, alpha v. Chain A, domain 3"/>
    <property type="match status" value="1"/>
</dbReference>
<evidence type="ECO:0000256" key="16">
    <source>
        <dbReference type="RuleBase" id="RU003762"/>
    </source>
</evidence>
<dbReference type="PANTHER" id="PTHR23220">
    <property type="entry name" value="INTEGRIN ALPHA"/>
    <property type="match status" value="1"/>
</dbReference>
<dbReference type="GO" id="GO:0007160">
    <property type="term" value="P:cell-matrix adhesion"/>
    <property type="evidence" value="ECO:0007669"/>
    <property type="project" value="TreeGrafter"/>
</dbReference>
<dbReference type="SUPFAM" id="SSF69318">
    <property type="entry name" value="Integrin alpha N-terminal domain"/>
    <property type="match status" value="1"/>
</dbReference>
<dbReference type="GO" id="GO:0007229">
    <property type="term" value="P:integrin-mediated signaling pathway"/>
    <property type="evidence" value="ECO:0007669"/>
    <property type="project" value="UniProtKB-KW"/>
</dbReference>
<keyword evidence="8 16" id="KW-0130">Cell adhesion</keyword>
<dbReference type="InterPro" id="IPR036465">
    <property type="entry name" value="vWFA_dom_sf"/>
</dbReference>
<feature type="repeat" description="FG-GAP" evidence="15">
    <location>
        <begin position="456"/>
        <end position="517"/>
    </location>
</feature>
<name>A0AAN8Q934_9TELE</name>
<keyword evidence="10 16" id="KW-0401">Integrin</keyword>
<proteinExistence type="inferred from homology"/>
<accession>A0AAN8Q934</accession>
<evidence type="ECO:0000256" key="15">
    <source>
        <dbReference type="PROSITE-ProRule" id="PRU00803"/>
    </source>
</evidence>
<evidence type="ECO:0000256" key="14">
    <source>
        <dbReference type="ARBA" id="ARBA00023180"/>
    </source>
</evidence>
<evidence type="ECO:0000256" key="10">
    <source>
        <dbReference type="ARBA" id="ARBA00023037"/>
    </source>
</evidence>
<dbReference type="Proteomes" id="UP001356427">
    <property type="component" value="Unassembled WGS sequence"/>
</dbReference>
<dbReference type="PRINTS" id="PR01185">
    <property type="entry name" value="INTEGRINA"/>
</dbReference>
<evidence type="ECO:0000256" key="1">
    <source>
        <dbReference type="ARBA" id="ARBA00004479"/>
    </source>
</evidence>
<feature type="chain" id="PRO_5042666494" description="VWFA domain-containing protein" evidence="16">
    <location>
        <begin position="17"/>
        <end position="1108"/>
    </location>
</feature>
<dbReference type="GO" id="GO:0033627">
    <property type="term" value="P:cell adhesion mediated by integrin"/>
    <property type="evidence" value="ECO:0007669"/>
    <property type="project" value="TreeGrafter"/>
</dbReference>
<evidence type="ECO:0000256" key="7">
    <source>
        <dbReference type="ARBA" id="ARBA00022837"/>
    </source>
</evidence>
<gene>
    <name evidence="19" type="ORF">J4Q44_G00336380</name>
</gene>
<keyword evidence="12" id="KW-1015">Disulfide bond</keyword>
<evidence type="ECO:0000256" key="2">
    <source>
        <dbReference type="ARBA" id="ARBA00008054"/>
    </source>
</evidence>
<dbReference type="Gene3D" id="2.130.10.130">
    <property type="entry name" value="Integrin alpha, N-terminal"/>
    <property type="match status" value="1"/>
</dbReference>
<evidence type="ECO:0000256" key="6">
    <source>
        <dbReference type="ARBA" id="ARBA00022737"/>
    </source>
</evidence>
<protein>
    <recommendedName>
        <fullName evidence="18">VWFA domain-containing protein</fullName>
    </recommendedName>
</protein>
<keyword evidence="3 16" id="KW-0812">Transmembrane</keyword>
<evidence type="ECO:0000256" key="9">
    <source>
        <dbReference type="ARBA" id="ARBA00022989"/>
    </source>
</evidence>
<dbReference type="SUPFAM" id="SSF69179">
    <property type="entry name" value="Integrin domains"/>
    <property type="match status" value="2"/>
</dbReference>
<keyword evidence="7" id="KW-0106">Calcium</keyword>
<dbReference type="PANTHER" id="PTHR23220:SF79">
    <property type="entry name" value="INTEGRIN ALPHA-E"/>
    <property type="match status" value="1"/>
</dbReference>
<dbReference type="AlphaFoldDB" id="A0AAN8Q934"/>
<comment type="similarity">
    <text evidence="2 16">Belongs to the integrin alpha chain family.</text>
</comment>
<dbReference type="Pfam" id="PF20805">
    <property type="entry name" value="Integrin_A_Ig_2"/>
    <property type="match status" value="1"/>
</dbReference>
<dbReference type="GO" id="GO:0046872">
    <property type="term" value="F:metal ion binding"/>
    <property type="evidence" value="ECO:0007669"/>
    <property type="project" value="UniProtKB-KW"/>
</dbReference>
<keyword evidence="4" id="KW-0479">Metal-binding</keyword>
<dbReference type="InterPro" id="IPR002035">
    <property type="entry name" value="VWF_A"/>
</dbReference>
<sequence>MIRGHILLTVICTVAGFNIFTKPVKHFHNNDTLFGQTTVQSKEGVLVPSPNSRPQKVLHCDLENCMEVNISANASKGLRPIVAVTNSLTGEKEQHMVCQQVRKQNNSNDYLNANCTLLSGLLKHEVYYPATLVVDQMERNISINGNNHNNKNNNNNNNNSDEDDEGDPGTEIAFVLDGSGSINVTDFERAKHFISTVMKNVWEKCFNCEFAIVQYGSKIRTELSLNEKDGPTAFETVKNIEQIKNATITASAIIYTIEHVFVPENGSKEDSKKIIIVVSDGAISLWDKKNLRRANDLLETNHITRFAIGVGNETKIDEMKNISGSESNLFLVGDYKALESILSQLETSIIKGIEGIKQGDGFQFQLAEAGFSNHIALDGSLLFGAVGANDWSGGVILKHPKENKVTFLNGSSSEPRFSYLGYSVVSAMATSGTLYISGAPRHSLTGGVFVFNATSHKLQEILLGDQVGSYFGSVLCALDFNGDTKTDYLLVGAPYFHQRGEEGRVIIFKLNQAKGEFDKESWEWHGLDSYVFARFGSAISSVGDLDGNGYNDVAVGAPLEEDEICGCSGSIYIYNGVQEGLQRDHSQRIKAAEFETKLRHFGQSVSAFSDKKGADRRRQLHIIVGSQGTVTVLRTIPVIVFKPKLTMKPNTIPTSAQTNTKTKKEQVTLAICFQTQKGNIDTDEQLPISYNIDLDAGQNKKRLSFEDKANGEGIFTILSDTDCLNPIKLFFTGCYDCFSPIEVKLNFKLNTTEPPLRILDFFTPTEFTEKIQFEKECEIKDKCMANISLSDSRLSKDMVIIGSTQNLMIDFNLTNIGDSAYMTTLVLAYPNMLLFNKFTTKMEGSVCENQIKENISCLKCHLLHPVFKKNTQVNFSISWQPLNKKSEMREAEITANLTCENGGTQVLDFKTYHFGIKNALKVQLTGEATPNIIKFTDKTIEKKDLTFKFQLHGENKHNTTIYVNVTITVQAHDTKMTIKSTTPKERCVIPANAEVKAFGEYLIQCAVTDVQEITVEAEASIREVQGKSEKITAKATLGFDEDQFEALELRSMESVEVMIIKLVVEKSLPVIIGGSIGGFLFLAIIIVILVKCGFFKRRHQEDKAIDTE</sequence>
<keyword evidence="20" id="KW-1185">Reference proteome</keyword>
<comment type="caution">
    <text evidence="19">The sequence shown here is derived from an EMBL/GenBank/DDBJ whole genome shotgun (WGS) entry which is preliminary data.</text>
</comment>
<keyword evidence="13 16" id="KW-0675">Receptor</keyword>
<evidence type="ECO:0000259" key="18">
    <source>
        <dbReference type="PROSITE" id="PS50234"/>
    </source>
</evidence>
<dbReference type="InterPro" id="IPR000413">
    <property type="entry name" value="Integrin_alpha"/>
</dbReference>
<organism evidence="19 20">
    <name type="scientific">Coregonus suidteri</name>
    <dbReference type="NCBI Taxonomy" id="861788"/>
    <lineage>
        <taxon>Eukaryota</taxon>
        <taxon>Metazoa</taxon>
        <taxon>Chordata</taxon>
        <taxon>Craniata</taxon>
        <taxon>Vertebrata</taxon>
        <taxon>Euteleostomi</taxon>
        <taxon>Actinopterygii</taxon>
        <taxon>Neopterygii</taxon>
        <taxon>Teleostei</taxon>
        <taxon>Protacanthopterygii</taxon>
        <taxon>Salmoniformes</taxon>
        <taxon>Salmonidae</taxon>
        <taxon>Coregoninae</taxon>
        <taxon>Coregonus</taxon>
    </lineage>
</organism>
<dbReference type="EMBL" id="JAGTTL010000033">
    <property type="protein sequence ID" value="KAK6295925.1"/>
    <property type="molecule type" value="Genomic_DNA"/>
</dbReference>
<evidence type="ECO:0000256" key="12">
    <source>
        <dbReference type="ARBA" id="ARBA00023157"/>
    </source>
</evidence>
<dbReference type="InterPro" id="IPR048285">
    <property type="entry name" value="Integrin_alpha_Ig-like_2"/>
</dbReference>
<dbReference type="Gene3D" id="1.20.5.930">
    <property type="entry name" value="Bicelle-embedded integrin alpha(iib) transmembrane segment"/>
    <property type="match status" value="1"/>
</dbReference>
<dbReference type="InterPro" id="IPR028994">
    <property type="entry name" value="Integrin_alpha_N"/>
</dbReference>
<evidence type="ECO:0000256" key="8">
    <source>
        <dbReference type="ARBA" id="ARBA00022889"/>
    </source>
</evidence>
<dbReference type="GO" id="GO:0009897">
    <property type="term" value="C:external side of plasma membrane"/>
    <property type="evidence" value="ECO:0007669"/>
    <property type="project" value="TreeGrafter"/>
</dbReference>